<evidence type="ECO:0000313" key="2">
    <source>
        <dbReference type="Proteomes" id="UP000001096"/>
    </source>
</evidence>
<reference evidence="1 2" key="1">
    <citation type="submission" date="2012-04" db="EMBL/GenBank/DDBJ databases">
        <title>The Genome Sequence of Afipia broomeae ATCC 49717.</title>
        <authorList>
            <consortium name="The Broad Institute Genome Sequencing Platform"/>
            <person name="Earl A."/>
            <person name="Ward D."/>
            <person name="Feldgarden M."/>
            <person name="Gevers D."/>
            <person name="Huys G."/>
            <person name="Walker B."/>
            <person name="Young S.K."/>
            <person name="Zeng Q."/>
            <person name="Gargeya S."/>
            <person name="Fitzgerald M."/>
            <person name="Haas B."/>
            <person name="Abouelleil A."/>
            <person name="Alvarado L."/>
            <person name="Arachchi H.M."/>
            <person name="Berlin A."/>
            <person name="Chapman S.B."/>
            <person name="Goldberg J."/>
            <person name="Griggs A."/>
            <person name="Gujja S."/>
            <person name="Hansen M."/>
            <person name="Howarth C."/>
            <person name="Imamovic A."/>
            <person name="Larimer J."/>
            <person name="McCowen C."/>
            <person name="Montmayeur A."/>
            <person name="Murphy C."/>
            <person name="Neiman D."/>
            <person name="Pearson M."/>
            <person name="Priest M."/>
            <person name="Roberts A."/>
            <person name="Saif S."/>
            <person name="Shea T."/>
            <person name="Sisk P."/>
            <person name="Sykes S."/>
            <person name="Wortman J."/>
            <person name="Nusbaum C."/>
            <person name="Birren B."/>
        </authorList>
    </citation>
    <scope>NUCLEOTIDE SEQUENCE [LARGE SCALE GENOMIC DNA]</scope>
    <source>
        <strain evidence="1 2">ATCC 49717</strain>
    </source>
</reference>
<gene>
    <name evidence="1" type="ORF">HMPREF9695_02797</name>
</gene>
<accession>K8P6L0</accession>
<comment type="caution">
    <text evidence="1">The sequence shown here is derived from an EMBL/GenBank/DDBJ whole genome shotgun (WGS) entry which is preliminary data.</text>
</comment>
<dbReference type="EMBL" id="AGWX01000004">
    <property type="protein sequence ID" value="EKS36379.1"/>
    <property type="molecule type" value="Genomic_DNA"/>
</dbReference>
<dbReference type="AlphaFoldDB" id="K8P6L0"/>
<organism evidence="1 2">
    <name type="scientific">Afipia broomeae ATCC 49717</name>
    <dbReference type="NCBI Taxonomy" id="883078"/>
    <lineage>
        <taxon>Bacteria</taxon>
        <taxon>Pseudomonadati</taxon>
        <taxon>Pseudomonadota</taxon>
        <taxon>Alphaproteobacteria</taxon>
        <taxon>Hyphomicrobiales</taxon>
        <taxon>Nitrobacteraceae</taxon>
        <taxon>Afipia</taxon>
    </lineage>
</organism>
<evidence type="ECO:0000313" key="1">
    <source>
        <dbReference type="EMBL" id="EKS36379.1"/>
    </source>
</evidence>
<dbReference type="HOGENOM" id="CLU_042930_1_1_5"/>
<dbReference type="eggNOG" id="COG1083">
    <property type="taxonomic scope" value="Bacteria"/>
</dbReference>
<dbReference type="InterPro" id="IPR003329">
    <property type="entry name" value="Cytidylyl_trans"/>
</dbReference>
<dbReference type="Gene3D" id="3.90.550.10">
    <property type="entry name" value="Spore Coat Polysaccharide Biosynthesis Protein SpsA, Chain A"/>
    <property type="match status" value="1"/>
</dbReference>
<dbReference type="GO" id="GO:0008781">
    <property type="term" value="F:N-acylneuraminate cytidylyltransferase activity"/>
    <property type="evidence" value="ECO:0007669"/>
    <property type="project" value="TreeGrafter"/>
</dbReference>
<dbReference type="SUPFAM" id="SSF53448">
    <property type="entry name" value="Nucleotide-diphospho-sugar transferases"/>
    <property type="match status" value="1"/>
</dbReference>
<dbReference type="InterPro" id="IPR029044">
    <property type="entry name" value="Nucleotide-diphossugar_trans"/>
</dbReference>
<dbReference type="CDD" id="cd02513">
    <property type="entry name" value="CMP-NeuAc_Synthase"/>
    <property type="match status" value="1"/>
</dbReference>
<proteinExistence type="predicted"/>
<protein>
    <submittedName>
        <fullName evidence="1">Pseudaminic acid CMP-transferase</fullName>
    </submittedName>
</protein>
<dbReference type="NCBIfam" id="TIGR03584">
    <property type="entry name" value="PseF"/>
    <property type="match status" value="1"/>
</dbReference>
<dbReference type="InterPro" id="IPR050793">
    <property type="entry name" value="CMP-NeuNAc_synthase"/>
</dbReference>
<dbReference type="RefSeq" id="WP_006021500.1">
    <property type="nucleotide sequence ID" value="NZ_KB375283.1"/>
</dbReference>
<dbReference type="InterPro" id="IPR020039">
    <property type="entry name" value="PseF"/>
</dbReference>
<keyword evidence="1" id="KW-0808">Transferase</keyword>
<sequence>MRIAIVPARGGSKRIPEKNIVNFLGVPLMSYPIRAAKASGLFDTIHISTDSDRIASVAADLGYPVDFMRAPELADDHTPLMPVLQWTLDQFARRGKLFDTVCLLFPTAPLIDADDLVRGAELFDRRGNNRTVMAISRFNVPIEWAFHQESDGTLKACQPGMADVRSQDIRPTFYDAGTFSFIPAQEVRAGKIDETRMVGLMIPRHKAVDIDDAEDLELAEMLARGRQKT</sequence>
<dbReference type="Proteomes" id="UP000001096">
    <property type="component" value="Unassembled WGS sequence"/>
</dbReference>
<keyword evidence="2" id="KW-1185">Reference proteome</keyword>
<name>K8P6L0_9BRAD</name>
<dbReference type="PANTHER" id="PTHR21485">
    <property type="entry name" value="HAD SUPERFAMILY MEMBERS CMAS AND KDSC"/>
    <property type="match status" value="1"/>
</dbReference>
<dbReference type="Pfam" id="PF02348">
    <property type="entry name" value="CTP_transf_3"/>
    <property type="match status" value="1"/>
</dbReference>
<dbReference type="PANTHER" id="PTHR21485:SF6">
    <property type="entry name" value="N-ACYLNEURAMINATE CYTIDYLYLTRANSFERASE-RELATED"/>
    <property type="match status" value="1"/>
</dbReference>
<dbReference type="PATRIC" id="fig|883078.3.peg.2891"/>